<evidence type="ECO:0000256" key="2">
    <source>
        <dbReference type="SAM" id="MobiDB-lite"/>
    </source>
</evidence>
<dbReference type="InterPro" id="IPR022263">
    <property type="entry name" value="KxYKxGKxW"/>
</dbReference>
<evidence type="ECO:0000313" key="5">
    <source>
        <dbReference type="EMBL" id="KIU25188.1"/>
    </source>
</evidence>
<feature type="compositionally biased region" description="Low complexity" evidence="2">
    <location>
        <begin position="606"/>
        <end position="645"/>
    </location>
</feature>
<dbReference type="AlphaFoldDB" id="A0A0D1JVC8"/>
<evidence type="ECO:0000313" key="6">
    <source>
        <dbReference type="Proteomes" id="UP000032289"/>
    </source>
</evidence>
<dbReference type="PATRIC" id="fig|137591.24.peg.553"/>
<dbReference type="Pfam" id="PF19258">
    <property type="entry name" value="KxYKxGKxW_sig"/>
    <property type="match status" value="1"/>
</dbReference>
<keyword evidence="3" id="KW-1133">Transmembrane helix</keyword>
<evidence type="ECO:0000256" key="4">
    <source>
        <dbReference type="SAM" id="SignalP"/>
    </source>
</evidence>
<feature type="chain" id="PRO_5002246919" evidence="4">
    <location>
        <begin position="38"/>
        <end position="861"/>
    </location>
</feature>
<proteinExistence type="predicted"/>
<organism evidence="5 6">
    <name type="scientific">Weissella cibaria</name>
    <dbReference type="NCBI Taxonomy" id="137591"/>
    <lineage>
        <taxon>Bacteria</taxon>
        <taxon>Bacillati</taxon>
        <taxon>Bacillota</taxon>
        <taxon>Bacilli</taxon>
        <taxon>Lactobacillales</taxon>
        <taxon>Lactobacillaceae</taxon>
        <taxon>Weissella</taxon>
    </lineage>
</organism>
<feature type="transmembrane region" description="Helical" evidence="3">
    <location>
        <begin position="829"/>
        <end position="849"/>
    </location>
</feature>
<keyword evidence="3" id="KW-0812">Transmembrane</keyword>
<comment type="caution">
    <text evidence="5">The sequence shown here is derived from an EMBL/GenBank/DDBJ whole genome shotgun (WGS) entry which is preliminary data.</text>
</comment>
<accession>A0A0D1JVC8</accession>
<reference evidence="5" key="1">
    <citation type="journal article" date="2015" name="Microbiology (Mosc.)">
        <title>Genomics of the Weissella cibaria species with an examination of its metabolic traits.</title>
        <authorList>
            <person name="Lynch K.M."/>
            <person name="Lucid A."/>
            <person name="Arendt E.K."/>
            <person name="Sleator R.D."/>
            <person name="Lucey B."/>
            <person name="Coffey A."/>
        </authorList>
    </citation>
    <scope>NUCLEOTIDE SEQUENCE [LARGE SCALE GENOMIC DNA]</scope>
    <source>
        <strain evidence="5">AB3b</strain>
    </source>
</reference>
<dbReference type="NCBIfam" id="TIGR03715">
    <property type="entry name" value="KxYKxGKxW"/>
    <property type="match status" value="1"/>
</dbReference>
<sequence length="861" mass="90146" precursor="true">MRQVEKVMRKKMYKAGKFWVAAGVTFLATSVINGVHASADTAMTGTSSDTESTQAAAETAAVASNDQTEVTLGTTPAIATVEGAEDGSVATTPVSDTTKTAVASATAGTETETAQLSTPVTSEMTQMVTDTPTSDSPITPTDSSATLVAEGVAQTTVVTGDDQAKVTGSTDVQSVQQTVNPTAVNTTAGDTTNLNAVTDTTNIEPVTQSQPVQQSTNVTIADAASPLDTTKQSAENTIAPLENKTTVTNSVSVEATPVQNVVATASTTDTNAGQLTEADGLPATTSRPATEADGLVPRVTAIPADKVFQYTVSWGINGFDFYNNQLKEVGEKTFSIHAVGMPTDGNSGTGTVLATTQQLADVLALHQQLIAEGYTVFDPLFERQRTENDLVAIWDENTNSEKVYENLVGLGTVIDDGCPLLERDQLVDQWWSEIVAKANVAQYDNIVNYVDESGTVLGSRRLPVIVKVPELTNLVTGETIIPDLNNADNRYNVDVVDESANYVNETGDFFVGQDGNSGTLDSKTGDESWTVDLPKIAGYTNDQTQATFTSNIRDGQKVFTVTYHKVPSSEVTPDAPTTPTPSEPTVTPDAPVDVTPTLPAAPDDSVPAPIVTTPTTPVTPGESVPSAPVVTTPQTPVDVTPGVTPAETTPAEVMPVTPGEEPITKPAQGSDAQRPAITSDGNEAVNANEDSADNSVAATIASVNQPQRSNYQGNNQRVGDATVATDIVPTTAGVVPTLMSVIPTTASIVPTTGNFANETNQLGVAPQPTATTVLTSGLTTVQVPAKKEVKDVKQVEKEAKSADNVEAAVAGTNDNNKTENNTASSNDDLIKILSALALGSMGLFFFILWRRKRDKDEEEEC</sequence>
<dbReference type="RefSeq" id="WP_043940780.1">
    <property type="nucleotide sequence ID" value="NZ_JWHT01000013.1"/>
</dbReference>
<evidence type="ECO:0000256" key="3">
    <source>
        <dbReference type="SAM" id="Phobius"/>
    </source>
</evidence>
<feature type="compositionally biased region" description="Polar residues" evidence="2">
    <location>
        <begin position="265"/>
        <end position="274"/>
    </location>
</feature>
<name>A0A0D1JVC8_9LACO</name>
<feature type="region of interest" description="Disordered" evidence="2">
    <location>
        <begin position="567"/>
        <end position="687"/>
    </location>
</feature>
<keyword evidence="3" id="KW-0472">Membrane</keyword>
<evidence type="ECO:0000256" key="1">
    <source>
        <dbReference type="ARBA" id="ARBA00022729"/>
    </source>
</evidence>
<protein>
    <submittedName>
        <fullName evidence="5">KxYKxGKxW signal peptide</fullName>
    </submittedName>
</protein>
<dbReference type="Proteomes" id="UP000032289">
    <property type="component" value="Unassembled WGS sequence"/>
</dbReference>
<feature type="region of interest" description="Disordered" evidence="2">
    <location>
        <begin position="265"/>
        <end position="290"/>
    </location>
</feature>
<gene>
    <name evidence="5" type="ORF">ab3b_00574</name>
</gene>
<feature type="signal peptide" evidence="4">
    <location>
        <begin position="1"/>
        <end position="37"/>
    </location>
</feature>
<dbReference type="EMBL" id="JWHT01000013">
    <property type="protein sequence ID" value="KIU25188.1"/>
    <property type="molecule type" value="Genomic_DNA"/>
</dbReference>
<keyword evidence="1 4" id="KW-0732">Signal</keyword>